<dbReference type="Gene3D" id="3.30.160.60">
    <property type="entry name" value="Classic Zinc Finger"/>
    <property type="match status" value="1"/>
</dbReference>
<evidence type="ECO:0000313" key="3">
    <source>
        <dbReference type="EMBL" id="KAJ8768877.1"/>
    </source>
</evidence>
<sequence>MLFEEEAATNKYEQELLISNTKGVEQSCEEEWLNLSLGATDPLSTAGDYDPQPRLTNRLFSCNFCRRKFYSSQALGGHQNAHKRERGVARRYQKSLMTLPINSFVGRSLGVRPHALVHKPSRDGVAVAPRFNESNSGSVVAWAPFLADDTMNSIWPGSFRLDSQKSQSSSESLKLDLNLRL</sequence>
<keyword evidence="1" id="KW-0862">Zinc</keyword>
<keyword evidence="4" id="KW-1185">Reference proteome</keyword>
<proteinExistence type="predicted"/>
<feature type="domain" description="C2H2-type" evidence="2">
    <location>
        <begin position="60"/>
        <end position="87"/>
    </location>
</feature>
<accession>A0AAV8TPJ1</accession>
<dbReference type="InterPro" id="IPR036236">
    <property type="entry name" value="Znf_C2H2_sf"/>
</dbReference>
<gene>
    <name evidence="3" type="ORF">K2173_023872</name>
</gene>
<dbReference type="InterPro" id="IPR013087">
    <property type="entry name" value="Znf_C2H2_type"/>
</dbReference>
<reference evidence="3 4" key="1">
    <citation type="submission" date="2021-09" db="EMBL/GenBank/DDBJ databases">
        <title>Genomic insights and catalytic innovation underlie evolution of tropane alkaloids biosynthesis.</title>
        <authorList>
            <person name="Wang Y.-J."/>
            <person name="Tian T."/>
            <person name="Huang J.-P."/>
            <person name="Huang S.-X."/>
        </authorList>
    </citation>
    <scope>NUCLEOTIDE SEQUENCE [LARGE SCALE GENOMIC DNA]</scope>
    <source>
        <strain evidence="3">KIB-2018</strain>
        <tissue evidence="3">Leaf</tissue>
    </source>
</reference>
<dbReference type="InterPro" id="IPR053266">
    <property type="entry name" value="Zinc_finger_protein_7"/>
</dbReference>
<dbReference type="PANTHER" id="PTHR47593:SF8">
    <property type="entry name" value="OS12G0581900 PROTEIN"/>
    <property type="match status" value="1"/>
</dbReference>
<dbReference type="SUPFAM" id="SSF57667">
    <property type="entry name" value="beta-beta-alpha zinc fingers"/>
    <property type="match status" value="1"/>
</dbReference>
<name>A0AAV8TPJ1_9ROSI</name>
<dbReference type="PROSITE" id="PS50157">
    <property type="entry name" value="ZINC_FINGER_C2H2_2"/>
    <property type="match status" value="1"/>
</dbReference>
<protein>
    <recommendedName>
        <fullName evidence="2">C2H2-type domain-containing protein</fullName>
    </recommendedName>
</protein>
<dbReference type="AlphaFoldDB" id="A0AAV8TPJ1"/>
<dbReference type="PANTHER" id="PTHR47593">
    <property type="entry name" value="ZINC FINGER PROTEIN 4-LIKE"/>
    <property type="match status" value="1"/>
</dbReference>
<evidence type="ECO:0000313" key="4">
    <source>
        <dbReference type="Proteomes" id="UP001159364"/>
    </source>
</evidence>
<keyword evidence="1" id="KW-0479">Metal-binding</keyword>
<dbReference type="Proteomes" id="UP001159364">
    <property type="component" value="Linkage Group LG04"/>
</dbReference>
<organism evidence="3 4">
    <name type="scientific">Erythroxylum novogranatense</name>
    <dbReference type="NCBI Taxonomy" id="1862640"/>
    <lineage>
        <taxon>Eukaryota</taxon>
        <taxon>Viridiplantae</taxon>
        <taxon>Streptophyta</taxon>
        <taxon>Embryophyta</taxon>
        <taxon>Tracheophyta</taxon>
        <taxon>Spermatophyta</taxon>
        <taxon>Magnoliopsida</taxon>
        <taxon>eudicotyledons</taxon>
        <taxon>Gunneridae</taxon>
        <taxon>Pentapetalae</taxon>
        <taxon>rosids</taxon>
        <taxon>fabids</taxon>
        <taxon>Malpighiales</taxon>
        <taxon>Erythroxylaceae</taxon>
        <taxon>Erythroxylum</taxon>
    </lineage>
</organism>
<keyword evidence="1" id="KW-0863">Zinc-finger</keyword>
<dbReference type="EMBL" id="JAIWQS010000004">
    <property type="protein sequence ID" value="KAJ8768877.1"/>
    <property type="molecule type" value="Genomic_DNA"/>
</dbReference>
<evidence type="ECO:0000256" key="1">
    <source>
        <dbReference type="PROSITE-ProRule" id="PRU00042"/>
    </source>
</evidence>
<evidence type="ECO:0000259" key="2">
    <source>
        <dbReference type="PROSITE" id="PS50157"/>
    </source>
</evidence>
<dbReference type="GO" id="GO:0008270">
    <property type="term" value="F:zinc ion binding"/>
    <property type="evidence" value="ECO:0007669"/>
    <property type="project" value="UniProtKB-KW"/>
</dbReference>
<dbReference type="PROSITE" id="PS00028">
    <property type="entry name" value="ZINC_FINGER_C2H2_1"/>
    <property type="match status" value="1"/>
</dbReference>
<comment type="caution">
    <text evidence="3">The sequence shown here is derived from an EMBL/GenBank/DDBJ whole genome shotgun (WGS) entry which is preliminary data.</text>
</comment>